<dbReference type="Gene3D" id="3.40.220.10">
    <property type="entry name" value="Leucine Aminopeptidase, subunit E, domain 1"/>
    <property type="match status" value="1"/>
</dbReference>
<dbReference type="Proteomes" id="UP001241935">
    <property type="component" value="Unassembled WGS sequence"/>
</dbReference>
<dbReference type="CDD" id="cd02908">
    <property type="entry name" value="Macro_OAADPr_deacetylase"/>
    <property type="match status" value="1"/>
</dbReference>
<dbReference type="AlphaFoldDB" id="A0AAW6URR4"/>
<organism evidence="2 3">
    <name type="scientific">Acinetobacter terrestris</name>
    <dbReference type="NCBI Taxonomy" id="2529843"/>
    <lineage>
        <taxon>Bacteria</taxon>
        <taxon>Pseudomonadati</taxon>
        <taxon>Pseudomonadota</taxon>
        <taxon>Gammaproteobacteria</taxon>
        <taxon>Moraxellales</taxon>
        <taxon>Moraxellaceae</taxon>
        <taxon>Acinetobacter</taxon>
        <taxon>Acinetobacter Taxon 24</taxon>
    </lineage>
</organism>
<feature type="domain" description="Macro" evidence="1">
    <location>
        <begin position="1"/>
        <end position="177"/>
    </location>
</feature>
<sequence length="186" mass="20475">MAFKKITLIQNDITKLEVDVLVNSANKSLLGGGGLDYIIHKKAGVEMQQECRRIHDEIGGSLPNGQAVVTMAGNLSAKYLIHTVGPRWLGGSKNEAEELCNAYLNSLVKANEIKAKSISFPNISTGVYNYPKLKAAEIAIGTVLSSLPSFEHIEQVYFVCYDQENYNIYKSILSNLDDPKIQINIV</sequence>
<accession>A0AAW6URR4</accession>
<evidence type="ECO:0000259" key="1">
    <source>
        <dbReference type="PROSITE" id="PS51154"/>
    </source>
</evidence>
<comment type="caution">
    <text evidence="2">The sequence shown here is derived from an EMBL/GenBank/DDBJ whole genome shotgun (WGS) entry which is preliminary data.</text>
</comment>
<proteinExistence type="predicted"/>
<dbReference type="PROSITE" id="PS51154">
    <property type="entry name" value="MACRO"/>
    <property type="match status" value="1"/>
</dbReference>
<dbReference type="InterPro" id="IPR043472">
    <property type="entry name" value="Macro_dom-like"/>
</dbReference>
<dbReference type="RefSeq" id="WP_284066320.1">
    <property type="nucleotide sequence ID" value="NZ_JASKNE010000001.1"/>
</dbReference>
<reference evidence="2" key="1">
    <citation type="submission" date="2023-04" db="EMBL/GenBank/DDBJ databases">
        <title>The environmental microbiomes in feedlot watering bowls are a reservoir of florfenicol resistance for bovine respiratory disease pathogens.</title>
        <authorList>
            <person name="Kos D.W."/>
            <person name="Ruzzini A.C."/>
            <person name="Schreiner B."/>
            <person name="Jelinski M.D."/>
        </authorList>
    </citation>
    <scope>NUCLEOTIDE SEQUENCE</scope>
    <source>
        <strain evidence="2">WB3</strain>
    </source>
</reference>
<dbReference type="InterPro" id="IPR002589">
    <property type="entry name" value="Macro_dom"/>
</dbReference>
<evidence type="ECO:0000313" key="3">
    <source>
        <dbReference type="Proteomes" id="UP001241935"/>
    </source>
</evidence>
<dbReference type="SMART" id="SM00506">
    <property type="entry name" value="A1pp"/>
    <property type="match status" value="1"/>
</dbReference>
<protein>
    <submittedName>
        <fullName evidence="2">Macro domain-containing protein</fullName>
    </submittedName>
</protein>
<dbReference type="SUPFAM" id="SSF52949">
    <property type="entry name" value="Macro domain-like"/>
    <property type="match status" value="1"/>
</dbReference>
<evidence type="ECO:0000313" key="2">
    <source>
        <dbReference type="EMBL" id="MDK1682827.1"/>
    </source>
</evidence>
<gene>
    <name evidence="2" type="ORF">QOR41_02985</name>
</gene>
<dbReference type="PANTHER" id="PTHR11106:SF27">
    <property type="entry name" value="MACRO DOMAIN-CONTAINING PROTEIN"/>
    <property type="match status" value="1"/>
</dbReference>
<name>A0AAW6URR4_9GAMM</name>
<dbReference type="Pfam" id="PF01661">
    <property type="entry name" value="Macro"/>
    <property type="match status" value="1"/>
</dbReference>
<dbReference type="PANTHER" id="PTHR11106">
    <property type="entry name" value="GANGLIOSIDE INDUCED DIFFERENTIATION ASSOCIATED PROTEIN 2-RELATED"/>
    <property type="match status" value="1"/>
</dbReference>
<dbReference type="EMBL" id="JASKNE010000001">
    <property type="protein sequence ID" value="MDK1682827.1"/>
    <property type="molecule type" value="Genomic_DNA"/>
</dbReference>